<protein>
    <submittedName>
        <fullName evidence="1">Uncharacterized protein</fullName>
    </submittedName>
</protein>
<accession>A0A0B7H7E1</accession>
<evidence type="ECO:0000313" key="2">
    <source>
        <dbReference type="Proteomes" id="UP000038055"/>
    </source>
</evidence>
<dbReference type="AlphaFoldDB" id="A0A0B7H7E1"/>
<organism evidence="1 2">
    <name type="scientific">Capnocytophaga cynodegmi</name>
    <dbReference type="NCBI Taxonomy" id="28189"/>
    <lineage>
        <taxon>Bacteria</taxon>
        <taxon>Pseudomonadati</taxon>
        <taxon>Bacteroidota</taxon>
        <taxon>Flavobacteriia</taxon>
        <taxon>Flavobacteriales</taxon>
        <taxon>Flavobacteriaceae</taxon>
        <taxon>Capnocytophaga</taxon>
    </lineage>
</organism>
<gene>
    <name evidence="1" type="ORF">CCYN2B_180019</name>
</gene>
<dbReference type="EMBL" id="CDOD01000010">
    <property type="protein sequence ID" value="CEN33832.1"/>
    <property type="molecule type" value="Genomic_DNA"/>
</dbReference>
<dbReference type="Proteomes" id="UP000038055">
    <property type="component" value="Unassembled WGS sequence"/>
</dbReference>
<keyword evidence="2" id="KW-1185">Reference proteome</keyword>
<proteinExistence type="predicted"/>
<name>A0A0B7H7E1_9FLAO</name>
<sequence>MNFLFPTINLLYIANHELYKDKNFFVNNQKIFKNFFQIKIKVLFLPNF</sequence>
<reference evidence="2" key="1">
    <citation type="submission" date="2015-01" db="EMBL/GenBank/DDBJ databases">
        <authorList>
            <person name="MANFREDI Pablo"/>
        </authorList>
    </citation>
    <scope>NUCLEOTIDE SEQUENCE [LARGE SCALE GENOMIC DNA]</scope>
    <source>
        <strain evidence="2">Ccyn2B</strain>
    </source>
</reference>
<evidence type="ECO:0000313" key="1">
    <source>
        <dbReference type="EMBL" id="CEN33832.1"/>
    </source>
</evidence>